<keyword evidence="2" id="KW-1185">Reference proteome</keyword>
<evidence type="ECO:0000313" key="2">
    <source>
        <dbReference type="Proteomes" id="UP000515344"/>
    </source>
</evidence>
<proteinExistence type="predicted"/>
<evidence type="ECO:0000313" key="1">
    <source>
        <dbReference type="EMBL" id="QNA43222.1"/>
    </source>
</evidence>
<organism evidence="1 2">
    <name type="scientific">Lacibacter sediminis</name>
    <dbReference type="NCBI Taxonomy" id="2760713"/>
    <lineage>
        <taxon>Bacteria</taxon>
        <taxon>Pseudomonadati</taxon>
        <taxon>Bacteroidota</taxon>
        <taxon>Chitinophagia</taxon>
        <taxon>Chitinophagales</taxon>
        <taxon>Chitinophagaceae</taxon>
        <taxon>Lacibacter</taxon>
    </lineage>
</organism>
<accession>A0A7G5XCL9</accession>
<reference evidence="2" key="1">
    <citation type="submission" date="2020-08" db="EMBL/GenBank/DDBJ databases">
        <title>Lacibacter sp. S13-6-6 genome sequencing.</title>
        <authorList>
            <person name="Jin L."/>
        </authorList>
    </citation>
    <scope>NUCLEOTIDE SEQUENCE [LARGE SCALE GENOMIC DNA]</scope>
    <source>
        <strain evidence="2">S13-6-6</strain>
    </source>
</reference>
<name>A0A7G5XCL9_9BACT</name>
<dbReference type="Proteomes" id="UP000515344">
    <property type="component" value="Chromosome"/>
</dbReference>
<dbReference type="KEGG" id="lacs:H4075_14175"/>
<dbReference type="AlphaFoldDB" id="A0A7G5XCL9"/>
<protein>
    <submittedName>
        <fullName evidence="1">Uncharacterized protein</fullName>
    </submittedName>
</protein>
<sequence length="120" mass="13699">MASQLRYYYNFALREQKEKNIAHNSANYISFLAKYSYSGITYYRGDSFSESVGGPRNYSVKEASHMPNVGIVWGIQRNYKNRFSIDCSVGPSLYAPLVNNEFNFIADISIGIWLGKKSNE</sequence>
<dbReference type="RefSeq" id="WP_182801487.1">
    <property type="nucleotide sequence ID" value="NZ_CP060007.1"/>
</dbReference>
<gene>
    <name evidence="1" type="ORF">H4075_14175</name>
</gene>
<dbReference type="EMBL" id="CP060007">
    <property type="protein sequence ID" value="QNA43222.1"/>
    <property type="molecule type" value="Genomic_DNA"/>
</dbReference>